<dbReference type="NCBIfam" id="TIGR00337">
    <property type="entry name" value="PyrG"/>
    <property type="match status" value="1"/>
</dbReference>
<feature type="active site" evidence="11">
    <location>
        <position position="506"/>
    </location>
</feature>
<feature type="domain" description="CTP synthase N-terminal" evidence="13">
    <location>
        <begin position="3"/>
        <end position="267"/>
    </location>
</feature>
<dbReference type="Proteomes" id="UP000013964">
    <property type="component" value="Chromosome"/>
</dbReference>
<dbReference type="NCBIfam" id="NF003792">
    <property type="entry name" value="PRK05380.1"/>
    <property type="match status" value="1"/>
</dbReference>
<keyword evidence="6 11" id="KW-0067">ATP-binding</keyword>
<evidence type="ECO:0000256" key="5">
    <source>
        <dbReference type="ARBA" id="ARBA00022741"/>
    </source>
</evidence>
<evidence type="ECO:0000256" key="6">
    <source>
        <dbReference type="ARBA" id="ARBA00022840"/>
    </source>
</evidence>
<dbReference type="Pfam" id="PF06418">
    <property type="entry name" value="CTP_synth_N"/>
    <property type="match status" value="1"/>
</dbReference>
<organism evidence="14 15">
    <name type="scientific">Spiroplasma chrysopicola DF-1</name>
    <dbReference type="NCBI Taxonomy" id="1276227"/>
    <lineage>
        <taxon>Bacteria</taxon>
        <taxon>Bacillati</taxon>
        <taxon>Mycoplasmatota</taxon>
        <taxon>Mollicutes</taxon>
        <taxon>Entomoplasmatales</taxon>
        <taxon>Spiroplasmataceae</taxon>
        <taxon>Spiroplasma</taxon>
    </lineage>
</organism>
<dbReference type="AlphaFoldDB" id="R4UA48"/>
<dbReference type="GO" id="GO:0004359">
    <property type="term" value="F:glutaminase activity"/>
    <property type="evidence" value="ECO:0007669"/>
    <property type="project" value="RHEA"/>
</dbReference>
<dbReference type="FunFam" id="3.40.50.300:FF:000009">
    <property type="entry name" value="CTP synthase"/>
    <property type="match status" value="1"/>
</dbReference>
<dbReference type="GO" id="GO:0005524">
    <property type="term" value="F:ATP binding"/>
    <property type="evidence" value="ECO:0007669"/>
    <property type="project" value="UniProtKB-KW"/>
</dbReference>
<feature type="binding site" evidence="11">
    <location>
        <begin position="14"/>
        <end position="19"/>
    </location>
    <ligand>
        <name>ATP</name>
        <dbReference type="ChEBI" id="CHEBI:30616"/>
    </ligand>
</feature>
<evidence type="ECO:0000256" key="9">
    <source>
        <dbReference type="ARBA" id="ARBA00022975"/>
    </source>
</evidence>
<dbReference type="Gene3D" id="3.40.50.880">
    <property type="match status" value="1"/>
</dbReference>
<dbReference type="HOGENOM" id="CLU_011675_5_0_14"/>
<dbReference type="GO" id="GO:0005829">
    <property type="term" value="C:cytosol"/>
    <property type="evidence" value="ECO:0007669"/>
    <property type="project" value="TreeGrafter"/>
</dbReference>
<feature type="binding site" evidence="11">
    <location>
        <begin position="382"/>
        <end position="385"/>
    </location>
    <ligand>
        <name>L-glutamine</name>
        <dbReference type="ChEBI" id="CHEBI:58359"/>
    </ligand>
</feature>
<dbReference type="InterPro" id="IPR033828">
    <property type="entry name" value="GATase1_CTP_Synthase"/>
</dbReference>
<proteinExistence type="inferred from homology"/>
<dbReference type="PATRIC" id="fig|1276227.3.peg.164"/>
<gene>
    <name evidence="11 14" type="primary">pyrG</name>
    <name evidence="14" type="ORF">SCHRY_v1c01640</name>
</gene>
<feature type="binding site" evidence="11">
    <location>
        <position position="13"/>
    </location>
    <ligand>
        <name>UTP</name>
        <dbReference type="ChEBI" id="CHEBI:46398"/>
    </ligand>
</feature>
<comment type="similarity">
    <text evidence="2 11">Belongs to the CTP synthase family.</text>
</comment>
<dbReference type="HAMAP" id="MF_01227">
    <property type="entry name" value="PyrG"/>
    <property type="match status" value="1"/>
</dbReference>
<dbReference type="InterPro" id="IPR004468">
    <property type="entry name" value="CTP_synthase"/>
</dbReference>
<dbReference type="CDD" id="cd01746">
    <property type="entry name" value="GATase1_CTP_Synthase"/>
    <property type="match status" value="1"/>
</dbReference>
<keyword evidence="3 11" id="KW-0436">Ligase</keyword>
<evidence type="ECO:0000256" key="8">
    <source>
        <dbReference type="ARBA" id="ARBA00022962"/>
    </source>
</evidence>
<sequence length="534" mass="59260">MAKYIFVTGGVVSGLGKGITASSLGVLLKASGLKVFMQKFDPYLNVDPGTMSPYQHGEVYVTVDGAETDLDLGHYERFIDENLTRDSNITSGLIYKSVIEKERHGYYEGQTVQVVPHITNEIKNKVYSAAEKSGADVIITEIGGTVGDIESLPFIEAIRQVKMEQGGKNVIFMHVSLVPYIAASQEAKTKPTQHSVRELLSLGIQPDIVVARTEHYLEDSVIDKIALFCNISSKHVLVAADAKTIYDVPLKLYEQNAQHVVSDLLNLNITKTDMTSWENFLSKIDCSAKQITIKLVGKYIELPDAYLSVSESLRIAGFENGVRIKIDWIKADDVTPENVETLLKDAMAILVPGGFGERGFEGKILAVQYAREHKIPFLGICFGMQAAVVEYARNVCGISDANSSELKATNNPLIDIIEGKAKEDALGGTLRLGNYKATLQPGTLAAELYQQTEVLERHRHRYEFNNKYRQQLEAAGMIFSGIYEKENLVEIIELKDHPFFIASQYHPEFTSRPNKPNPLFNGFIKATITKNQNS</sequence>
<comment type="activity regulation">
    <text evidence="11">Allosterically activated by GTP, when glutamine is the substrate; GTP has no effect on the reaction when ammonia is the substrate. The allosteric effector GTP functions by stabilizing the protein conformation that binds the tetrahedral intermediate(s) formed during glutamine hydrolysis. Inhibited by the product CTP, via allosteric rather than competitive inhibition.</text>
</comment>
<feature type="binding site" evidence="11">
    <location>
        <begin position="188"/>
        <end position="193"/>
    </location>
    <ligand>
        <name>CTP</name>
        <dbReference type="ChEBI" id="CHEBI:37563"/>
        <note>allosteric inhibitor</note>
    </ligand>
</feature>
<feature type="binding site" evidence="11">
    <location>
        <position position="242"/>
    </location>
    <ligand>
        <name>ATP</name>
        <dbReference type="ChEBI" id="CHEBI:30616"/>
    </ligand>
</feature>
<dbReference type="UniPathway" id="UPA00159">
    <property type="reaction ID" value="UER00277"/>
</dbReference>
<dbReference type="KEGG" id="scr:SCHRY_v1c01640"/>
<feature type="binding site" evidence="11">
    <location>
        <position position="405"/>
    </location>
    <ligand>
        <name>L-glutamine</name>
        <dbReference type="ChEBI" id="CHEBI:58359"/>
    </ligand>
</feature>
<dbReference type="InterPro" id="IPR017926">
    <property type="entry name" value="GATASE"/>
</dbReference>
<keyword evidence="8 11" id="KW-0315">Glutamine amidotransferase</keyword>
<comment type="catalytic activity">
    <reaction evidence="10 11">
        <text>UTP + L-glutamine + ATP + H2O = CTP + L-glutamate + ADP + phosphate + 2 H(+)</text>
        <dbReference type="Rhea" id="RHEA:26426"/>
        <dbReference type="ChEBI" id="CHEBI:15377"/>
        <dbReference type="ChEBI" id="CHEBI:15378"/>
        <dbReference type="ChEBI" id="CHEBI:29985"/>
        <dbReference type="ChEBI" id="CHEBI:30616"/>
        <dbReference type="ChEBI" id="CHEBI:37563"/>
        <dbReference type="ChEBI" id="CHEBI:43474"/>
        <dbReference type="ChEBI" id="CHEBI:46398"/>
        <dbReference type="ChEBI" id="CHEBI:58359"/>
        <dbReference type="ChEBI" id="CHEBI:456216"/>
        <dbReference type="EC" id="6.3.4.2"/>
    </reaction>
</comment>
<name>R4UA48_9MOLU</name>
<feature type="region of interest" description="Amidoligase domain" evidence="11">
    <location>
        <begin position="1"/>
        <end position="267"/>
    </location>
</feature>
<keyword evidence="4 11" id="KW-0479">Metal-binding</keyword>
<comment type="caution">
    <text evidence="11">Lacks conserved residue(s) required for the propagation of feature annotation.</text>
</comment>
<dbReference type="PROSITE" id="PS51273">
    <property type="entry name" value="GATASE_TYPE_1"/>
    <property type="match status" value="1"/>
</dbReference>
<dbReference type="RefSeq" id="WP_016338575.1">
    <property type="nucleotide sequence ID" value="NC_021280.1"/>
</dbReference>
<dbReference type="InterPro" id="IPR017456">
    <property type="entry name" value="CTP_synthase_N"/>
</dbReference>
<comment type="catalytic activity">
    <reaction evidence="11">
        <text>L-glutamine + H2O = L-glutamate + NH4(+)</text>
        <dbReference type="Rhea" id="RHEA:15889"/>
        <dbReference type="ChEBI" id="CHEBI:15377"/>
        <dbReference type="ChEBI" id="CHEBI:28938"/>
        <dbReference type="ChEBI" id="CHEBI:29985"/>
        <dbReference type="ChEBI" id="CHEBI:58359"/>
    </reaction>
</comment>
<comment type="subunit">
    <text evidence="11">Homotetramer.</text>
</comment>
<feature type="active site" evidence="11">
    <location>
        <position position="508"/>
    </location>
</feature>
<dbReference type="PANTHER" id="PTHR11550">
    <property type="entry name" value="CTP SYNTHASE"/>
    <property type="match status" value="1"/>
</dbReference>
<feature type="binding site" evidence="11">
    <location>
        <position position="13"/>
    </location>
    <ligand>
        <name>CTP</name>
        <dbReference type="ChEBI" id="CHEBI:37563"/>
        <note>allosteric inhibitor</note>
    </ligand>
</feature>
<comment type="function">
    <text evidence="11">Catalyzes the ATP-dependent amination of UTP to CTP with either L-glutamine or ammonia as the source of nitrogen. Regulates intracellular CTP levels through interactions with the four ribonucleotide triphosphates.</text>
</comment>
<protein>
    <recommendedName>
        <fullName evidence="11">CTP synthase</fullName>
        <ecNumber evidence="11">6.3.4.2</ecNumber>
    </recommendedName>
    <alternativeName>
        <fullName evidence="11">Cytidine 5'-triphosphate synthase</fullName>
    </alternativeName>
    <alternativeName>
        <fullName evidence="11">Cytidine triphosphate synthetase</fullName>
        <shortName evidence="11">CTP synthetase</shortName>
        <shortName evidence="11">CTPS</shortName>
    </alternativeName>
    <alternativeName>
        <fullName evidence="11">UTP--ammonia ligase</fullName>
    </alternativeName>
</protein>
<dbReference type="STRING" id="1276227.SCHRY_v1c01640"/>
<reference evidence="14 15" key="1">
    <citation type="journal article" date="2013" name="Genome Biol. Evol.">
        <title>Complete genomes of two dipteran-associated spiroplasmas provided insights into the origin, dynamics, and impacts of viral invasion in spiroplasma.</title>
        <authorList>
            <person name="Ku C."/>
            <person name="Lo W.S."/>
            <person name="Chen L.L."/>
            <person name="Kuo C.H."/>
        </authorList>
    </citation>
    <scope>NUCLEOTIDE SEQUENCE [LARGE SCALE GENOMIC DNA]</scope>
    <source>
        <strain evidence="14 15">DF-1</strain>
    </source>
</reference>
<evidence type="ECO:0000256" key="2">
    <source>
        <dbReference type="ARBA" id="ARBA00007533"/>
    </source>
</evidence>
<evidence type="ECO:0000256" key="11">
    <source>
        <dbReference type="HAMAP-Rule" id="MF_01227"/>
    </source>
</evidence>
<evidence type="ECO:0000259" key="13">
    <source>
        <dbReference type="Pfam" id="PF06418"/>
    </source>
</evidence>
<feature type="binding site" evidence="11">
    <location>
        <position position="71"/>
    </location>
    <ligand>
        <name>ATP</name>
        <dbReference type="ChEBI" id="CHEBI:30616"/>
    </ligand>
</feature>
<keyword evidence="9 11" id="KW-0665">Pyrimidine biosynthesis</keyword>
<evidence type="ECO:0000313" key="14">
    <source>
        <dbReference type="EMBL" id="AGM24749.1"/>
    </source>
</evidence>
<dbReference type="Pfam" id="PF00117">
    <property type="entry name" value="GATase"/>
    <property type="match status" value="1"/>
</dbReference>
<evidence type="ECO:0000256" key="1">
    <source>
        <dbReference type="ARBA" id="ARBA00005171"/>
    </source>
</evidence>
<dbReference type="GO" id="GO:0019856">
    <property type="term" value="P:pyrimidine nucleobase biosynthetic process"/>
    <property type="evidence" value="ECO:0007669"/>
    <property type="project" value="TreeGrafter"/>
</dbReference>
<feature type="binding site" evidence="11">
    <location>
        <position position="71"/>
    </location>
    <ligand>
        <name>Mg(2+)</name>
        <dbReference type="ChEBI" id="CHEBI:18420"/>
    </ligand>
</feature>
<dbReference type="EC" id="6.3.4.2" evidence="11"/>
<evidence type="ECO:0000256" key="7">
    <source>
        <dbReference type="ARBA" id="ARBA00022842"/>
    </source>
</evidence>
<dbReference type="GO" id="GO:0042802">
    <property type="term" value="F:identical protein binding"/>
    <property type="evidence" value="ECO:0007669"/>
    <property type="project" value="TreeGrafter"/>
</dbReference>
<feature type="binding site" evidence="11">
    <location>
        <position position="224"/>
    </location>
    <ligand>
        <name>UTP</name>
        <dbReference type="ChEBI" id="CHEBI:46398"/>
    </ligand>
</feature>
<keyword evidence="5 11" id="KW-0547">Nucleotide-binding</keyword>
<accession>R4UA48</accession>
<feature type="binding site" evidence="11">
    <location>
        <begin position="188"/>
        <end position="193"/>
    </location>
    <ligand>
        <name>UTP</name>
        <dbReference type="ChEBI" id="CHEBI:46398"/>
    </ligand>
</feature>
<keyword evidence="15" id="KW-1185">Reference proteome</keyword>
<dbReference type="OrthoDB" id="9801107at2"/>
<dbReference type="FunFam" id="3.40.50.880:FF:000002">
    <property type="entry name" value="CTP synthase"/>
    <property type="match status" value="1"/>
</dbReference>
<feature type="binding site" evidence="11">
    <location>
        <position position="54"/>
    </location>
    <ligand>
        <name>L-glutamine</name>
        <dbReference type="ChEBI" id="CHEBI:58359"/>
    </ligand>
</feature>
<dbReference type="eggNOG" id="COG0504">
    <property type="taxonomic scope" value="Bacteria"/>
</dbReference>
<feature type="binding site" evidence="11">
    <location>
        <position position="224"/>
    </location>
    <ligand>
        <name>CTP</name>
        <dbReference type="ChEBI" id="CHEBI:37563"/>
        <note>allosteric inhibitor</note>
    </ligand>
</feature>
<dbReference type="GO" id="GO:0046872">
    <property type="term" value="F:metal ion binding"/>
    <property type="evidence" value="ECO:0007669"/>
    <property type="project" value="UniProtKB-KW"/>
</dbReference>
<feature type="domain" description="Glutamine amidotransferase" evidence="12">
    <location>
        <begin position="302"/>
        <end position="525"/>
    </location>
</feature>
<dbReference type="SUPFAM" id="SSF52317">
    <property type="entry name" value="Class I glutamine amidotransferase-like"/>
    <property type="match status" value="1"/>
</dbReference>
<feature type="binding site" evidence="11">
    <location>
        <position position="141"/>
    </location>
    <ligand>
        <name>Mg(2+)</name>
        <dbReference type="ChEBI" id="CHEBI:18420"/>
    </ligand>
</feature>
<evidence type="ECO:0000256" key="10">
    <source>
        <dbReference type="ARBA" id="ARBA00047781"/>
    </source>
</evidence>
<feature type="active site" description="Nucleophile; for glutamine hydrolysis" evidence="11">
    <location>
        <position position="381"/>
    </location>
</feature>
<dbReference type="SUPFAM" id="SSF52540">
    <property type="entry name" value="P-loop containing nucleoside triphosphate hydrolases"/>
    <property type="match status" value="1"/>
</dbReference>
<comment type="pathway">
    <text evidence="1 11">Pyrimidine metabolism; CTP biosynthesis via de novo pathway; CTP from UDP: step 2/2.</text>
</comment>
<evidence type="ECO:0000256" key="4">
    <source>
        <dbReference type="ARBA" id="ARBA00022723"/>
    </source>
</evidence>
<dbReference type="EMBL" id="CP005077">
    <property type="protein sequence ID" value="AGM24749.1"/>
    <property type="molecule type" value="Genomic_DNA"/>
</dbReference>
<comment type="miscellaneous">
    <text evidence="11">CTPSs have evolved a hybrid strategy for distinguishing between UTP and CTP. The overlapping regions of the product feedback inhibitory and substrate sites recognize a common feature in both compounds, the triphosphate moiety. To differentiate isosteric substrate and product pyrimidine rings, an additional pocket far from the expected kinase/ligase catalytic site, specifically recognizes the cytosine and ribose portions of the product inhibitor.</text>
</comment>
<dbReference type="GO" id="GO:0044210">
    <property type="term" value="P:'de novo' CTP biosynthetic process"/>
    <property type="evidence" value="ECO:0007669"/>
    <property type="project" value="UniProtKB-UniRule"/>
</dbReference>
<evidence type="ECO:0000313" key="15">
    <source>
        <dbReference type="Proteomes" id="UP000013964"/>
    </source>
</evidence>
<feature type="binding site" evidence="11">
    <location>
        <begin position="148"/>
        <end position="150"/>
    </location>
    <ligand>
        <name>CTP</name>
        <dbReference type="ChEBI" id="CHEBI:37563"/>
        <note>allosteric inhibitor</note>
    </ligand>
</feature>
<evidence type="ECO:0000259" key="12">
    <source>
        <dbReference type="Pfam" id="PF00117"/>
    </source>
</evidence>
<dbReference type="InterPro" id="IPR029062">
    <property type="entry name" value="Class_I_gatase-like"/>
</dbReference>
<dbReference type="PANTHER" id="PTHR11550:SF0">
    <property type="entry name" value="CTP SYNTHASE-RELATED"/>
    <property type="match status" value="1"/>
</dbReference>
<keyword evidence="7 11" id="KW-0460">Magnesium</keyword>
<dbReference type="InterPro" id="IPR027417">
    <property type="entry name" value="P-loop_NTPase"/>
</dbReference>
<dbReference type="Gene3D" id="3.40.50.300">
    <property type="entry name" value="P-loop containing nucleotide triphosphate hydrolases"/>
    <property type="match status" value="1"/>
</dbReference>
<comment type="catalytic activity">
    <reaction evidence="11">
        <text>UTP + NH4(+) + ATP = CTP + ADP + phosphate + 2 H(+)</text>
        <dbReference type="Rhea" id="RHEA:16597"/>
        <dbReference type="ChEBI" id="CHEBI:15378"/>
        <dbReference type="ChEBI" id="CHEBI:28938"/>
        <dbReference type="ChEBI" id="CHEBI:30616"/>
        <dbReference type="ChEBI" id="CHEBI:37563"/>
        <dbReference type="ChEBI" id="CHEBI:43474"/>
        <dbReference type="ChEBI" id="CHEBI:46398"/>
        <dbReference type="ChEBI" id="CHEBI:456216"/>
    </reaction>
</comment>
<evidence type="ECO:0000256" key="3">
    <source>
        <dbReference type="ARBA" id="ARBA00022598"/>
    </source>
</evidence>
<dbReference type="GO" id="GO:0097268">
    <property type="term" value="C:cytoophidium"/>
    <property type="evidence" value="ECO:0007669"/>
    <property type="project" value="UniProtKB-ARBA"/>
</dbReference>
<feature type="binding site" evidence="11">
    <location>
        <position position="354"/>
    </location>
    <ligand>
        <name>L-glutamine</name>
        <dbReference type="ChEBI" id="CHEBI:58359"/>
    </ligand>
</feature>
<dbReference type="CDD" id="cd03113">
    <property type="entry name" value="CTPS_N"/>
    <property type="match status" value="1"/>
</dbReference>
<dbReference type="GO" id="GO:0003883">
    <property type="term" value="F:CTP synthase activity"/>
    <property type="evidence" value="ECO:0007669"/>
    <property type="project" value="UniProtKB-UniRule"/>
</dbReference>
<feature type="binding site" evidence="11">
    <location>
        <position position="461"/>
    </location>
    <ligand>
        <name>L-glutamine</name>
        <dbReference type="ChEBI" id="CHEBI:58359"/>
    </ligand>
</feature>